<comment type="caution">
    <text evidence="2">The sequence shown here is derived from an EMBL/GenBank/DDBJ whole genome shotgun (WGS) entry which is preliminary data.</text>
</comment>
<dbReference type="Proteomes" id="UP001501371">
    <property type="component" value="Unassembled WGS sequence"/>
</dbReference>
<proteinExistence type="predicted"/>
<reference evidence="3" key="1">
    <citation type="journal article" date="2019" name="Int. J. Syst. Evol. Microbiol.">
        <title>The Global Catalogue of Microorganisms (GCM) 10K type strain sequencing project: providing services to taxonomists for standard genome sequencing and annotation.</title>
        <authorList>
            <consortium name="The Broad Institute Genomics Platform"/>
            <consortium name="The Broad Institute Genome Sequencing Center for Infectious Disease"/>
            <person name="Wu L."/>
            <person name="Ma J."/>
        </authorList>
    </citation>
    <scope>NUCLEOTIDE SEQUENCE [LARGE SCALE GENOMIC DNA]</scope>
    <source>
        <strain evidence="3">JCM 12696</strain>
    </source>
</reference>
<feature type="region of interest" description="Disordered" evidence="1">
    <location>
        <begin position="1"/>
        <end position="28"/>
    </location>
</feature>
<sequence length="65" mass="6774">MEVAAGAGPGPERSRVGPGPGRSWEPGLGATRVRCGARELIRLTAVELSLRVPIVRDSLGRVAVL</sequence>
<dbReference type="EMBL" id="BAAAKV010000015">
    <property type="protein sequence ID" value="GAA1163975.1"/>
    <property type="molecule type" value="Genomic_DNA"/>
</dbReference>
<protein>
    <submittedName>
        <fullName evidence="2">Uncharacterized protein</fullName>
    </submittedName>
</protein>
<evidence type="ECO:0000313" key="3">
    <source>
        <dbReference type="Proteomes" id="UP001501371"/>
    </source>
</evidence>
<organism evidence="2 3">
    <name type="scientific">Streptomyces hebeiensis</name>
    <dbReference type="NCBI Taxonomy" id="229486"/>
    <lineage>
        <taxon>Bacteria</taxon>
        <taxon>Bacillati</taxon>
        <taxon>Actinomycetota</taxon>
        <taxon>Actinomycetes</taxon>
        <taxon>Kitasatosporales</taxon>
        <taxon>Streptomycetaceae</taxon>
        <taxon>Streptomyces</taxon>
    </lineage>
</organism>
<keyword evidence="3" id="KW-1185">Reference proteome</keyword>
<evidence type="ECO:0000313" key="2">
    <source>
        <dbReference type="EMBL" id="GAA1163975.1"/>
    </source>
</evidence>
<gene>
    <name evidence="2" type="ORF">GCM10009654_20980</name>
</gene>
<accession>A0ABP4FEA5</accession>
<name>A0ABP4FEA5_9ACTN</name>
<evidence type="ECO:0000256" key="1">
    <source>
        <dbReference type="SAM" id="MobiDB-lite"/>
    </source>
</evidence>